<dbReference type="FunFam" id="3.40.30.10:FF:000044">
    <property type="entry name" value="Glutathione S-transferase GSTU6"/>
    <property type="match status" value="1"/>
</dbReference>
<evidence type="ECO:0000259" key="5">
    <source>
        <dbReference type="PROSITE" id="PS50404"/>
    </source>
</evidence>
<dbReference type="CDD" id="cd03185">
    <property type="entry name" value="GST_C_Tau"/>
    <property type="match status" value="1"/>
</dbReference>
<comment type="caution">
    <text evidence="7">The sequence shown here is derived from an EMBL/GenBank/DDBJ whole genome shotgun (WGS) entry which is preliminary data.</text>
</comment>
<dbReference type="Pfam" id="PF00043">
    <property type="entry name" value="GST_C"/>
    <property type="match status" value="1"/>
</dbReference>
<reference evidence="7" key="1">
    <citation type="journal article" date="2022" name="Cell">
        <title>Repeat-based holocentromeres influence genome architecture and karyotype evolution.</title>
        <authorList>
            <person name="Hofstatter P.G."/>
            <person name="Thangavel G."/>
            <person name="Lux T."/>
            <person name="Neumann P."/>
            <person name="Vondrak T."/>
            <person name="Novak P."/>
            <person name="Zhang M."/>
            <person name="Costa L."/>
            <person name="Castellani M."/>
            <person name="Scott A."/>
            <person name="Toegelov H."/>
            <person name="Fuchs J."/>
            <person name="Mata-Sucre Y."/>
            <person name="Dias Y."/>
            <person name="Vanzela A.L.L."/>
            <person name="Huettel B."/>
            <person name="Almeida C.C.S."/>
            <person name="Simkova H."/>
            <person name="Souza G."/>
            <person name="Pedrosa-Harand A."/>
            <person name="Macas J."/>
            <person name="Mayer K.F.X."/>
            <person name="Houben A."/>
            <person name="Marques A."/>
        </authorList>
    </citation>
    <scope>NUCLEOTIDE SEQUENCE</scope>
    <source>
        <strain evidence="7">RhyBre1mFocal</strain>
    </source>
</reference>
<gene>
    <name evidence="7" type="ORF">LUZ63_000213</name>
</gene>
<dbReference type="Gene3D" id="1.20.1050.10">
    <property type="match status" value="1"/>
</dbReference>
<dbReference type="PROSITE" id="PS50405">
    <property type="entry name" value="GST_CTER"/>
    <property type="match status" value="1"/>
</dbReference>
<dbReference type="InterPro" id="IPR010987">
    <property type="entry name" value="Glutathione-S-Trfase_C-like"/>
</dbReference>
<dbReference type="AlphaFoldDB" id="A0A9Q0CUH6"/>
<dbReference type="PANTHER" id="PTHR11260:SF615">
    <property type="entry name" value="GLUTATHIONE S-TRANSFERASE U17"/>
    <property type="match status" value="1"/>
</dbReference>
<sequence length="243" mass="27041">MHKLGALQMAGSGNPEVKLLGSWRSPYGTRARIALNLKEVQYQFLEEQYGPKSELLHKSNPVYKKIPVLIHDGKPVCESLIIVQYIDDVWASSGPAFMPTDAHDRALHRFWTVYVDDKFVPALFGMMSSPTEEAKAEAKEQTLASLQLLEEAFGKISKGNPFFGGDTIGYLDIALGSFLGWMKAFDEINGWKLLDGTKTPLLCEWAENFCNNEAVASVIPETAKFVEVAKARQEEFKNAPPAK</sequence>
<dbReference type="InterPro" id="IPR036282">
    <property type="entry name" value="Glutathione-S-Trfase_C_sf"/>
</dbReference>
<keyword evidence="2" id="KW-0808">Transferase</keyword>
<evidence type="ECO:0000259" key="6">
    <source>
        <dbReference type="PROSITE" id="PS50405"/>
    </source>
</evidence>
<dbReference type="OrthoDB" id="4951845at2759"/>
<protein>
    <recommendedName>
        <fullName evidence="1">glutathione transferase</fullName>
        <ecNumber evidence="1">2.5.1.18</ecNumber>
    </recommendedName>
</protein>
<dbReference type="EC" id="2.5.1.18" evidence="1"/>
<organism evidence="7 8">
    <name type="scientific">Rhynchospora breviuscula</name>
    <dbReference type="NCBI Taxonomy" id="2022672"/>
    <lineage>
        <taxon>Eukaryota</taxon>
        <taxon>Viridiplantae</taxon>
        <taxon>Streptophyta</taxon>
        <taxon>Embryophyta</taxon>
        <taxon>Tracheophyta</taxon>
        <taxon>Spermatophyta</taxon>
        <taxon>Magnoliopsida</taxon>
        <taxon>Liliopsida</taxon>
        <taxon>Poales</taxon>
        <taxon>Cyperaceae</taxon>
        <taxon>Cyperoideae</taxon>
        <taxon>Rhynchosporeae</taxon>
        <taxon>Rhynchospora</taxon>
    </lineage>
</organism>
<feature type="domain" description="GST C-terminal" evidence="6">
    <location>
        <begin position="101"/>
        <end position="241"/>
    </location>
</feature>
<comment type="catalytic activity">
    <reaction evidence="4">
        <text>RX + glutathione = an S-substituted glutathione + a halide anion + H(+)</text>
        <dbReference type="Rhea" id="RHEA:16437"/>
        <dbReference type="ChEBI" id="CHEBI:15378"/>
        <dbReference type="ChEBI" id="CHEBI:16042"/>
        <dbReference type="ChEBI" id="CHEBI:17792"/>
        <dbReference type="ChEBI" id="CHEBI:57925"/>
        <dbReference type="ChEBI" id="CHEBI:90779"/>
        <dbReference type="EC" id="2.5.1.18"/>
    </reaction>
</comment>
<dbReference type="GO" id="GO:0009407">
    <property type="term" value="P:toxin catabolic process"/>
    <property type="evidence" value="ECO:0007669"/>
    <property type="project" value="UniProtKB-ARBA"/>
</dbReference>
<dbReference type="InterPro" id="IPR045073">
    <property type="entry name" value="Omega/Tau-like"/>
</dbReference>
<dbReference type="Pfam" id="PF02798">
    <property type="entry name" value="GST_N"/>
    <property type="match status" value="1"/>
</dbReference>
<accession>A0A9Q0CUH6</accession>
<dbReference type="EMBL" id="JAMQYH010000001">
    <property type="protein sequence ID" value="KAJ1700434.1"/>
    <property type="molecule type" value="Genomic_DNA"/>
</dbReference>
<dbReference type="InterPro" id="IPR004046">
    <property type="entry name" value="GST_C"/>
</dbReference>
<dbReference type="InterPro" id="IPR040079">
    <property type="entry name" value="Glutathione_S-Trfase"/>
</dbReference>
<dbReference type="PANTHER" id="PTHR11260">
    <property type="entry name" value="GLUTATHIONE S-TRANSFERASE, GST, SUPERFAMILY, GST DOMAIN CONTAINING"/>
    <property type="match status" value="1"/>
</dbReference>
<dbReference type="SFLD" id="SFLDS00019">
    <property type="entry name" value="Glutathione_Transferase_(cytos"/>
    <property type="match status" value="1"/>
</dbReference>
<evidence type="ECO:0000256" key="3">
    <source>
        <dbReference type="ARBA" id="ARBA00025743"/>
    </source>
</evidence>
<dbReference type="PROSITE" id="PS50404">
    <property type="entry name" value="GST_NTER"/>
    <property type="match status" value="1"/>
</dbReference>
<dbReference type="GO" id="GO:0005737">
    <property type="term" value="C:cytoplasm"/>
    <property type="evidence" value="ECO:0007669"/>
    <property type="project" value="TreeGrafter"/>
</dbReference>
<dbReference type="GO" id="GO:0004364">
    <property type="term" value="F:glutathione transferase activity"/>
    <property type="evidence" value="ECO:0007669"/>
    <property type="project" value="UniProtKB-EC"/>
</dbReference>
<dbReference type="Proteomes" id="UP001151287">
    <property type="component" value="Unassembled WGS sequence"/>
</dbReference>
<dbReference type="InterPro" id="IPR045074">
    <property type="entry name" value="GST_C_Tau"/>
</dbReference>
<dbReference type="SUPFAM" id="SSF52833">
    <property type="entry name" value="Thioredoxin-like"/>
    <property type="match status" value="1"/>
</dbReference>
<evidence type="ECO:0000313" key="8">
    <source>
        <dbReference type="Proteomes" id="UP001151287"/>
    </source>
</evidence>
<dbReference type="InterPro" id="IPR004045">
    <property type="entry name" value="Glutathione_S-Trfase_N"/>
</dbReference>
<evidence type="ECO:0000256" key="1">
    <source>
        <dbReference type="ARBA" id="ARBA00012452"/>
    </source>
</evidence>
<dbReference type="SUPFAM" id="SSF47616">
    <property type="entry name" value="GST C-terminal domain-like"/>
    <property type="match status" value="1"/>
</dbReference>
<dbReference type="CDD" id="cd03058">
    <property type="entry name" value="GST_N_Tau"/>
    <property type="match status" value="1"/>
</dbReference>
<dbReference type="SFLD" id="SFLDG00358">
    <property type="entry name" value="Main_(cytGST)"/>
    <property type="match status" value="1"/>
</dbReference>
<evidence type="ECO:0000256" key="4">
    <source>
        <dbReference type="ARBA" id="ARBA00047960"/>
    </source>
</evidence>
<evidence type="ECO:0000313" key="7">
    <source>
        <dbReference type="EMBL" id="KAJ1700434.1"/>
    </source>
</evidence>
<dbReference type="SFLD" id="SFLDG01152">
    <property type="entry name" value="Main.3:_Omega-_and_Tau-like"/>
    <property type="match status" value="1"/>
</dbReference>
<proteinExistence type="inferred from homology"/>
<dbReference type="GO" id="GO:0006749">
    <property type="term" value="P:glutathione metabolic process"/>
    <property type="evidence" value="ECO:0007669"/>
    <property type="project" value="InterPro"/>
</dbReference>
<comment type="similarity">
    <text evidence="3">Belongs to the GST superfamily. Tau family.</text>
</comment>
<keyword evidence="8" id="KW-1185">Reference proteome</keyword>
<evidence type="ECO:0000256" key="2">
    <source>
        <dbReference type="ARBA" id="ARBA00022679"/>
    </source>
</evidence>
<feature type="domain" description="GST N-terminal" evidence="5">
    <location>
        <begin position="15"/>
        <end position="94"/>
    </location>
</feature>
<dbReference type="Gene3D" id="3.40.30.10">
    <property type="entry name" value="Glutaredoxin"/>
    <property type="match status" value="1"/>
</dbReference>
<name>A0A9Q0CUH6_9POAL</name>
<dbReference type="InterPro" id="IPR036249">
    <property type="entry name" value="Thioredoxin-like_sf"/>
</dbReference>
<dbReference type="FunFam" id="1.20.1050.10:FF:000016">
    <property type="entry name" value="Glutathione S-transferase U9"/>
    <property type="match status" value="1"/>
</dbReference>